<dbReference type="EMBL" id="UINC01068764">
    <property type="protein sequence ID" value="SVC01621.1"/>
    <property type="molecule type" value="Genomic_DNA"/>
</dbReference>
<keyword evidence="2" id="KW-0238">DNA-binding</keyword>
<dbReference type="InterPro" id="IPR013762">
    <property type="entry name" value="Integrase-like_cat_sf"/>
</dbReference>
<dbReference type="Gene3D" id="1.10.150.130">
    <property type="match status" value="1"/>
</dbReference>
<dbReference type="Pfam" id="PF00589">
    <property type="entry name" value="Phage_integrase"/>
    <property type="match status" value="1"/>
</dbReference>
<evidence type="ECO:0000259" key="5">
    <source>
        <dbReference type="PROSITE" id="PS51900"/>
    </source>
</evidence>
<evidence type="ECO:0000259" key="4">
    <source>
        <dbReference type="PROSITE" id="PS51898"/>
    </source>
</evidence>
<dbReference type="AlphaFoldDB" id="A0A382ISK8"/>
<sequence>MRGIGCAGDKHMPYKRKESPYWWASFIDANGKRVRCSTGTTKRKEAQALEAKWRAEAFQTTNWGKQPSHSVDDLMLDYLKATKSKKSHERDRYSARALRRFFAGRDLISLKGADIKAYQTKRLKTVKSATVNRELGFLSSAINYAKSEWEWDIPNLVEGRKLPKPGGRTRHLSRKEVGLLMAAIDQTSPAAADLILLAVHTGCRRGELLELEWNRVDLKRNEIYLDTIHTKNSKPRTVAINSAAREALIHRASIRAKHCPDSPWVFVHTQGRWKGHRVKSCRRAFQTACKRAGIADFTFLDLRHTCASWLVQGDVHLLSVR</sequence>
<dbReference type="PROSITE" id="PS51900">
    <property type="entry name" value="CB"/>
    <property type="match status" value="1"/>
</dbReference>
<evidence type="ECO:0000256" key="2">
    <source>
        <dbReference type="ARBA" id="ARBA00023125"/>
    </source>
</evidence>
<dbReference type="InterPro" id="IPR044068">
    <property type="entry name" value="CB"/>
</dbReference>
<dbReference type="PROSITE" id="PS51898">
    <property type="entry name" value="TYR_RECOMBINASE"/>
    <property type="match status" value="1"/>
</dbReference>
<dbReference type="InterPro" id="IPR002104">
    <property type="entry name" value="Integrase_catalytic"/>
</dbReference>
<dbReference type="InterPro" id="IPR010998">
    <property type="entry name" value="Integrase_recombinase_N"/>
</dbReference>
<feature type="domain" description="Tyr recombinase" evidence="4">
    <location>
        <begin position="167"/>
        <end position="321"/>
    </location>
</feature>
<evidence type="ECO:0008006" key="7">
    <source>
        <dbReference type="Google" id="ProtNLM"/>
    </source>
</evidence>
<organism evidence="6">
    <name type="scientific">marine metagenome</name>
    <dbReference type="NCBI Taxonomy" id="408172"/>
    <lineage>
        <taxon>unclassified sequences</taxon>
        <taxon>metagenomes</taxon>
        <taxon>ecological metagenomes</taxon>
    </lineage>
</organism>
<protein>
    <recommendedName>
        <fullName evidence="7">Tyr recombinase domain-containing protein</fullName>
    </recommendedName>
</protein>
<dbReference type="CDD" id="cd00796">
    <property type="entry name" value="INT_Rci_Hp1_C"/>
    <property type="match status" value="1"/>
</dbReference>
<reference evidence="6" key="1">
    <citation type="submission" date="2018-05" db="EMBL/GenBank/DDBJ databases">
        <authorList>
            <person name="Lanie J.A."/>
            <person name="Ng W.-L."/>
            <person name="Kazmierczak K.M."/>
            <person name="Andrzejewski T.M."/>
            <person name="Davidsen T.M."/>
            <person name="Wayne K.J."/>
            <person name="Tettelin H."/>
            <person name="Glass J.I."/>
            <person name="Rusch D."/>
            <person name="Podicherti R."/>
            <person name="Tsui H.-C.T."/>
            <person name="Winkler M.E."/>
        </authorList>
    </citation>
    <scope>NUCLEOTIDE SEQUENCE</scope>
</reference>
<dbReference type="SUPFAM" id="SSF56349">
    <property type="entry name" value="DNA breaking-rejoining enzymes"/>
    <property type="match status" value="1"/>
</dbReference>
<comment type="similarity">
    <text evidence="1">Belongs to the 'phage' integrase family.</text>
</comment>
<dbReference type="PANTHER" id="PTHR30349:SF64">
    <property type="entry name" value="PROPHAGE INTEGRASE INTD-RELATED"/>
    <property type="match status" value="1"/>
</dbReference>
<gene>
    <name evidence="6" type="ORF">METZ01_LOCUS254475</name>
</gene>
<dbReference type="InterPro" id="IPR050090">
    <property type="entry name" value="Tyrosine_recombinase_XerCD"/>
</dbReference>
<feature type="non-terminal residue" evidence="6">
    <location>
        <position position="321"/>
    </location>
</feature>
<feature type="domain" description="Core-binding (CB)" evidence="5">
    <location>
        <begin position="69"/>
        <end position="146"/>
    </location>
</feature>
<evidence type="ECO:0000256" key="1">
    <source>
        <dbReference type="ARBA" id="ARBA00008857"/>
    </source>
</evidence>
<dbReference type="GO" id="GO:0015074">
    <property type="term" value="P:DNA integration"/>
    <property type="evidence" value="ECO:0007669"/>
    <property type="project" value="InterPro"/>
</dbReference>
<keyword evidence="3" id="KW-0233">DNA recombination</keyword>
<proteinExistence type="inferred from homology"/>
<dbReference type="InterPro" id="IPR011010">
    <property type="entry name" value="DNA_brk_join_enz"/>
</dbReference>
<evidence type="ECO:0000313" key="6">
    <source>
        <dbReference type="EMBL" id="SVC01621.1"/>
    </source>
</evidence>
<evidence type="ECO:0000256" key="3">
    <source>
        <dbReference type="ARBA" id="ARBA00023172"/>
    </source>
</evidence>
<dbReference type="PANTHER" id="PTHR30349">
    <property type="entry name" value="PHAGE INTEGRASE-RELATED"/>
    <property type="match status" value="1"/>
</dbReference>
<name>A0A382ISK8_9ZZZZ</name>
<accession>A0A382ISK8</accession>
<dbReference type="GO" id="GO:0003677">
    <property type="term" value="F:DNA binding"/>
    <property type="evidence" value="ECO:0007669"/>
    <property type="project" value="UniProtKB-KW"/>
</dbReference>
<dbReference type="Gene3D" id="1.10.443.10">
    <property type="entry name" value="Intergrase catalytic core"/>
    <property type="match status" value="1"/>
</dbReference>
<dbReference type="GO" id="GO:0006310">
    <property type="term" value="P:DNA recombination"/>
    <property type="evidence" value="ECO:0007669"/>
    <property type="project" value="UniProtKB-KW"/>
</dbReference>